<proteinExistence type="predicted"/>
<dbReference type="AlphaFoldDB" id="A0A7G3B9R2"/>
<keyword evidence="1" id="KW-0472">Membrane</keyword>
<protein>
    <submittedName>
        <fullName evidence="2">Uncharacterized protein</fullName>
    </submittedName>
</protein>
<sequence length="82" mass="9924">MWVDPRWISSFFCEFRLFLILNANYSFFFSINLFTAIVNEMKSICSLFTSCDLSQSVIIKKSLRSFFLKEREKKTRRKRKFS</sequence>
<evidence type="ECO:0000256" key="1">
    <source>
        <dbReference type="SAM" id="Phobius"/>
    </source>
</evidence>
<dbReference type="EMBL" id="GITU01011743">
    <property type="protein sequence ID" value="MBC1180446.1"/>
    <property type="molecule type" value="Transcribed_RNA"/>
</dbReference>
<reference evidence="2" key="1">
    <citation type="journal article" date="2020" name="BMC">
        <title>Leishmania infection induces a limited differential gene expression in the sand fly midgut.</title>
        <authorList>
            <person name="Coutinho-Abreu I.V."/>
            <person name="Serafim T.D."/>
            <person name="Meneses C."/>
            <person name="Kamhawi S."/>
            <person name="Oliveira F."/>
            <person name="Valenzuela J.G."/>
        </authorList>
    </citation>
    <scope>NUCLEOTIDE SEQUENCE</scope>
    <source>
        <strain evidence="2">Jacobina</strain>
        <tissue evidence="2">Midgut</tissue>
    </source>
</reference>
<evidence type="ECO:0000313" key="2">
    <source>
        <dbReference type="EMBL" id="MBC1180446.1"/>
    </source>
</evidence>
<keyword evidence="1" id="KW-1133">Transmembrane helix</keyword>
<keyword evidence="1" id="KW-0812">Transmembrane</keyword>
<feature type="transmembrane region" description="Helical" evidence="1">
    <location>
        <begin position="15"/>
        <end position="38"/>
    </location>
</feature>
<accession>A0A7G3B9R2</accession>
<organism evidence="2">
    <name type="scientific">Lutzomyia longipalpis</name>
    <name type="common">Sand fly</name>
    <dbReference type="NCBI Taxonomy" id="7200"/>
    <lineage>
        <taxon>Eukaryota</taxon>
        <taxon>Metazoa</taxon>
        <taxon>Ecdysozoa</taxon>
        <taxon>Arthropoda</taxon>
        <taxon>Hexapoda</taxon>
        <taxon>Insecta</taxon>
        <taxon>Pterygota</taxon>
        <taxon>Neoptera</taxon>
        <taxon>Endopterygota</taxon>
        <taxon>Diptera</taxon>
        <taxon>Nematocera</taxon>
        <taxon>Psychodoidea</taxon>
        <taxon>Psychodidae</taxon>
        <taxon>Lutzomyia</taxon>
        <taxon>Lutzomyia</taxon>
    </lineage>
</organism>
<name>A0A7G3B9R2_LUTLO</name>